<protein>
    <submittedName>
        <fullName evidence="1">Uncharacterized protein</fullName>
    </submittedName>
</protein>
<dbReference type="EMBL" id="AFCU01000569">
    <property type="protein sequence ID" value="EHC90889.1"/>
    <property type="molecule type" value="Genomic_DNA"/>
</dbReference>
<reference evidence="1 2" key="1">
    <citation type="journal article" date="2011" name="BMC Genomics">
        <title>Genome sequencing reveals diversification of virulence factor content and possible host adaptation in distinct subpopulations of Salmonella enterica.</title>
        <authorList>
            <person name="den Bakker H.C."/>
            <person name="Moreno Switt A.I."/>
            <person name="Govoni G."/>
            <person name="Cummings C.A."/>
            <person name="Ranieri M.L."/>
            <person name="Degoricija L."/>
            <person name="Hoelzer K."/>
            <person name="Rodriguez-Rivera L.D."/>
            <person name="Brown S."/>
            <person name="Bolchacova E."/>
            <person name="Furtado M.R."/>
            <person name="Wiedmann M."/>
        </authorList>
    </citation>
    <scope>NUCLEOTIDE SEQUENCE [LARGE SCALE GENOMIC DNA]</scope>
    <source>
        <strain evidence="1 2">A4-543</strain>
    </source>
</reference>
<proteinExistence type="predicted"/>
<evidence type="ECO:0000313" key="2">
    <source>
        <dbReference type="Proteomes" id="UP000005065"/>
    </source>
</evidence>
<feature type="non-terminal residue" evidence="1">
    <location>
        <position position="1"/>
    </location>
</feature>
<dbReference type="AlphaFoldDB" id="G5QY20"/>
<name>G5QY20_SALSE</name>
<gene>
    <name evidence="1" type="ORF">LTSESEN_1707</name>
</gene>
<organism evidence="1 2">
    <name type="scientific">Salmonella enterica subsp. enterica serovar Senftenberg str. A4-543</name>
    <dbReference type="NCBI Taxonomy" id="913082"/>
    <lineage>
        <taxon>Bacteria</taxon>
        <taxon>Pseudomonadati</taxon>
        <taxon>Pseudomonadota</taxon>
        <taxon>Gammaproteobacteria</taxon>
        <taxon>Enterobacterales</taxon>
        <taxon>Enterobacteriaceae</taxon>
        <taxon>Salmonella</taxon>
    </lineage>
</organism>
<comment type="caution">
    <text evidence="1">The sequence shown here is derived from an EMBL/GenBank/DDBJ whole genome shotgun (WGS) entry which is preliminary data.</text>
</comment>
<sequence length="55" mass="6273">AGVSVDYRHCHHRFNPNIIIGEDPVNHLGQFSQDDIFCTGQTIKNPDWPEKPSQL</sequence>
<accession>G5QY20</accession>
<evidence type="ECO:0000313" key="1">
    <source>
        <dbReference type="EMBL" id="EHC90889.1"/>
    </source>
</evidence>
<dbReference type="Proteomes" id="UP000005065">
    <property type="component" value="Unassembled WGS sequence"/>
</dbReference>